<organism evidence="1 2">
    <name type="scientific">Tetragenococcus muriaticus 3MR10-3</name>
    <dbReference type="NCBI Taxonomy" id="1302648"/>
    <lineage>
        <taxon>Bacteria</taxon>
        <taxon>Bacillati</taxon>
        <taxon>Bacillota</taxon>
        <taxon>Bacilli</taxon>
        <taxon>Lactobacillales</taxon>
        <taxon>Enterococcaceae</taxon>
        <taxon>Tetragenococcus</taxon>
    </lineage>
</organism>
<evidence type="ECO:0000313" key="1">
    <source>
        <dbReference type="EMBL" id="KFN92176.1"/>
    </source>
</evidence>
<dbReference type="AlphaFoldDB" id="A0A091C2U0"/>
<dbReference type="PATRIC" id="fig|1302648.3.peg.619"/>
<accession>A0A091C2U0</accession>
<gene>
    <name evidence="1" type="ORF">TMU3MR103_0637</name>
</gene>
<reference evidence="1 2" key="1">
    <citation type="submission" date="2014-08" db="EMBL/GenBank/DDBJ databases">
        <title>Genome sequence of Tetragenococcus muriaticus.</title>
        <authorList>
            <person name="Chuea-nongthon C."/>
            <person name="Rodtong S."/>
            <person name="Yongsawatdigul J."/>
            <person name="Steele J.L."/>
            <person name="Liu X.-y."/>
            <person name="Speers J."/>
            <person name="Glasner J.D."/>
            <person name="Neeno-Eckwall E.C."/>
        </authorList>
    </citation>
    <scope>NUCLEOTIDE SEQUENCE [LARGE SCALE GENOMIC DNA]</scope>
    <source>
        <strain evidence="1 2">3MR10-3</strain>
    </source>
</reference>
<sequence>MPEGKAGEALKKKYFKVEEWQKQVNTDQTSTLKAMSDYTGIAFSDLEHLPYSVYLLYRHDAWVANTTQSEEGQKFIKACLRLQKKDADVKAVREFNKERGGKCGFYRGQFITSTTISGYSGE</sequence>
<name>A0A091C2U0_9ENTE</name>
<keyword evidence="2" id="KW-1185">Reference proteome</keyword>
<dbReference type="RefSeq" id="WP_038022531.1">
    <property type="nucleotide sequence ID" value="NZ_JPVT01000058.1"/>
</dbReference>
<protein>
    <submittedName>
        <fullName evidence="1">Uncharacterized protein</fullName>
    </submittedName>
</protein>
<proteinExistence type="predicted"/>
<evidence type="ECO:0000313" key="2">
    <source>
        <dbReference type="Proteomes" id="UP000029381"/>
    </source>
</evidence>
<comment type="caution">
    <text evidence="1">The sequence shown here is derived from an EMBL/GenBank/DDBJ whole genome shotgun (WGS) entry which is preliminary data.</text>
</comment>
<dbReference type="EMBL" id="JPVT01000058">
    <property type="protein sequence ID" value="KFN92176.1"/>
    <property type="molecule type" value="Genomic_DNA"/>
</dbReference>
<dbReference type="Proteomes" id="UP000029381">
    <property type="component" value="Unassembled WGS sequence"/>
</dbReference>